<feature type="transmembrane region" description="Helical" evidence="1">
    <location>
        <begin position="21"/>
        <end position="43"/>
    </location>
</feature>
<dbReference type="EMBL" id="BT003465">
    <property type="protein sequence ID" value="AAO39468.1"/>
    <property type="molecule type" value="mRNA"/>
</dbReference>
<keyword evidence="1" id="KW-0472">Membrane</keyword>
<sequence length="184" mass="20651">MPAMCDNCFVFYFRTDALERNINLCPVVIFNFFLFLSNNLLIISCRVKFPLPLGWENVKKGQARTGKPTDFGILSMPSGLISIYGPSAAPSSGIQLVYHAWDSLILYVGYLCIYFLFSPINWRHCSSLAVSSCVGKSASDCRCLRAWLPRLHSNNCELSDSQIALCAVKNSGRCRQKCDKEMEL</sequence>
<evidence type="ECO:0000256" key="1">
    <source>
        <dbReference type="SAM" id="Phobius"/>
    </source>
</evidence>
<evidence type="ECO:0000313" key="2">
    <source>
        <dbReference type="EMBL" id="AAO39468.1"/>
    </source>
</evidence>
<organism evidence="2">
    <name type="scientific">Drosophila melanogaster</name>
    <name type="common">Fruit fly</name>
    <dbReference type="NCBI Taxonomy" id="7227"/>
    <lineage>
        <taxon>Eukaryota</taxon>
        <taxon>Metazoa</taxon>
        <taxon>Ecdysozoa</taxon>
        <taxon>Arthropoda</taxon>
        <taxon>Hexapoda</taxon>
        <taxon>Insecta</taxon>
        <taxon>Pterygota</taxon>
        <taxon>Neoptera</taxon>
        <taxon>Endopterygota</taxon>
        <taxon>Diptera</taxon>
        <taxon>Brachycera</taxon>
        <taxon>Muscomorpha</taxon>
        <taxon>Ephydroidea</taxon>
        <taxon>Drosophilidae</taxon>
        <taxon>Drosophila</taxon>
        <taxon>Sophophora</taxon>
    </lineage>
</organism>
<proteinExistence type="evidence at transcript level"/>
<dbReference type="AlphaFoldDB" id="Q86P60"/>
<feature type="transmembrane region" description="Helical" evidence="1">
    <location>
        <begin position="96"/>
        <end position="117"/>
    </location>
</feature>
<keyword evidence="1" id="KW-0812">Transmembrane</keyword>
<accession>Q86P60</accession>
<name>Q86P60_DROME</name>
<reference evidence="2" key="1">
    <citation type="submission" date="2003-02" db="EMBL/GenBank/DDBJ databases">
        <authorList>
            <person name="Stapleton M."/>
            <person name="Brokstein P."/>
            <person name="Hong L."/>
            <person name="Agbayani A."/>
            <person name="Carlson J."/>
            <person name="Champe M."/>
            <person name="Chavez C."/>
            <person name="Dorsett V."/>
            <person name="Dresnek D."/>
            <person name="Farfan D."/>
            <person name="Frise E."/>
            <person name="George R."/>
            <person name="Gonzalez M."/>
            <person name="Guarin H."/>
            <person name="Kronmiller B."/>
            <person name="Li P."/>
            <person name="Liao G."/>
            <person name="Miranda A."/>
            <person name="Mungall C.J."/>
            <person name="Nunoo J."/>
            <person name="Pacleb J."/>
            <person name="Paragas V."/>
            <person name="Park S."/>
            <person name="Patel S."/>
            <person name="Phouanenavong S."/>
            <person name="Wan K."/>
            <person name="Yu C."/>
            <person name="Lewis S.E."/>
            <person name="Rubin G.M."/>
            <person name="Celniker S."/>
        </authorList>
    </citation>
    <scope>NUCLEOTIDE SEQUENCE</scope>
    <source>
        <strain evidence="2">Berkeley</strain>
    </source>
</reference>
<keyword evidence="1" id="KW-1133">Transmembrane helix</keyword>
<protein>
    <submittedName>
        <fullName evidence="2">RH01388p</fullName>
    </submittedName>
</protein>